<evidence type="ECO:0000256" key="2">
    <source>
        <dbReference type="ARBA" id="ARBA00022908"/>
    </source>
</evidence>
<keyword evidence="2" id="KW-0229">DNA integration</keyword>
<evidence type="ECO:0000313" key="8">
    <source>
        <dbReference type="EMBL" id="MEC6049749.1"/>
    </source>
</evidence>
<comment type="caution">
    <text evidence="8">The sequence shown here is derived from an EMBL/GenBank/DDBJ whole genome shotgun (WGS) entry which is preliminary data.</text>
</comment>
<dbReference type="GO" id="GO:0003677">
    <property type="term" value="F:DNA binding"/>
    <property type="evidence" value="ECO:0007669"/>
    <property type="project" value="UniProtKB-UniRule"/>
</dbReference>
<name>A0AB35W791_9ENTR</name>
<dbReference type="Gene3D" id="1.10.443.10">
    <property type="entry name" value="Intergrase catalytic core"/>
    <property type="match status" value="1"/>
</dbReference>
<dbReference type="PROSITE" id="PS51900">
    <property type="entry name" value="CB"/>
    <property type="match status" value="1"/>
</dbReference>
<comment type="similarity">
    <text evidence="1">Belongs to the 'phage' integrase family.</text>
</comment>
<dbReference type="Pfam" id="PF00589">
    <property type="entry name" value="Phage_integrase"/>
    <property type="match status" value="1"/>
</dbReference>
<dbReference type="Gene3D" id="1.10.150.130">
    <property type="match status" value="1"/>
</dbReference>
<evidence type="ECO:0000259" key="6">
    <source>
        <dbReference type="PROSITE" id="PS51898"/>
    </source>
</evidence>
<dbReference type="InterPro" id="IPR010998">
    <property type="entry name" value="Integrase_recombinase_N"/>
</dbReference>
<dbReference type="InterPro" id="IPR050090">
    <property type="entry name" value="Tyrosine_recombinase_XerCD"/>
</dbReference>
<dbReference type="InterPro" id="IPR011010">
    <property type="entry name" value="DNA_brk_join_enz"/>
</dbReference>
<dbReference type="InterPro" id="IPR046668">
    <property type="entry name" value="DUF6538"/>
</dbReference>
<dbReference type="SUPFAM" id="SSF56349">
    <property type="entry name" value="DNA breaking-rejoining enzymes"/>
    <property type="match status" value="1"/>
</dbReference>
<evidence type="ECO:0000256" key="3">
    <source>
        <dbReference type="ARBA" id="ARBA00023125"/>
    </source>
</evidence>
<dbReference type="RefSeq" id="WP_053504340.1">
    <property type="nucleotide sequence ID" value="NZ_CP089407.1"/>
</dbReference>
<evidence type="ECO:0000256" key="1">
    <source>
        <dbReference type="ARBA" id="ARBA00008857"/>
    </source>
</evidence>
<dbReference type="InterPro" id="IPR002104">
    <property type="entry name" value="Integrase_catalytic"/>
</dbReference>
<dbReference type="Pfam" id="PF20172">
    <property type="entry name" value="DUF6538"/>
    <property type="match status" value="1"/>
</dbReference>
<sequence>MSIKGQAYLYKRKDGIWMFQIFVPKYLRFLYPCRMWRKTTSTRDLNEARRFRNHLLLEWEELKRKYNPSNPDQWLQQSIAALHTEGKKNKSRPKPVARSCSIPTLCLLRDEYAESYKDRRSYSTLSKSARAVELFLESAKQPDIALERIGRRLVTEFLEAQKEKGAADQSRQNWLTCLGSLYEFAKRRYDGIPDRNPFHGHNLEARRTIESYQPFEPDQIQKLLDAAEPEIRNIIIMGLYSGCRLDELASLKKSEIQTAEGVRCFYISKSKTKAGIRHVPIHSQLSAIVDEYLRHSYGEYLFPHANKINRKDGKKGPYYSQNFTRLRDKVLPTATDRQCFHSLRGMFITCLDRAGVQETRIGSITGHTEQKAKTEAFRTYSQGASMEELARYVEMVDYEQITTNTTSVINYKEHK</sequence>
<reference evidence="8" key="2">
    <citation type="submission" date="2024-01" db="EMBL/GenBank/DDBJ databases">
        <authorList>
            <person name="Macesic N."/>
        </authorList>
    </citation>
    <scope>NUCLEOTIDE SEQUENCE</scope>
    <source>
        <strain evidence="8">CPO078</strain>
    </source>
</reference>
<dbReference type="PROSITE" id="PS51898">
    <property type="entry name" value="TYR_RECOMBINASE"/>
    <property type="match status" value="1"/>
</dbReference>
<dbReference type="PANTHER" id="PTHR30349:SF41">
    <property type="entry name" value="INTEGRASE_RECOMBINASE PROTEIN MJ0367-RELATED"/>
    <property type="match status" value="1"/>
</dbReference>
<proteinExistence type="inferred from homology"/>
<feature type="domain" description="Core-binding (CB)" evidence="7">
    <location>
        <begin position="103"/>
        <end position="186"/>
    </location>
</feature>
<dbReference type="PANTHER" id="PTHR30349">
    <property type="entry name" value="PHAGE INTEGRASE-RELATED"/>
    <property type="match status" value="1"/>
</dbReference>
<dbReference type="InterPro" id="IPR013762">
    <property type="entry name" value="Integrase-like_cat_sf"/>
</dbReference>
<reference evidence="8" key="1">
    <citation type="journal article" date="2023" name="Nat. Commun.">
        <title>Genomic dissection of endemic carbapenem resistance reveals metallo-beta-lactamase dissemination through clonal, plasmid and integron transfer.</title>
        <authorList>
            <person name="Macesic N."/>
            <person name="Hawkey J."/>
            <person name="Vezina B."/>
            <person name="Wisniewski J.A."/>
            <person name="Cottingham H."/>
            <person name="Blakeway L.V."/>
            <person name="Harshegyi T."/>
            <person name="Pragastis K."/>
            <person name="Badoordeen G.Z."/>
            <person name="Dennison A."/>
            <person name="Spelman D.W."/>
            <person name="Jenney A.W.J."/>
            <person name="Peleg A.Y."/>
        </authorList>
    </citation>
    <scope>NUCLEOTIDE SEQUENCE</scope>
    <source>
        <strain evidence="8">CPO078</strain>
    </source>
</reference>
<evidence type="ECO:0000313" key="9">
    <source>
        <dbReference type="Proteomes" id="UP001175817"/>
    </source>
</evidence>
<dbReference type="Proteomes" id="UP001175817">
    <property type="component" value="Unassembled WGS sequence"/>
</dbReference>
<accession>A0AB35W791</accession>
<feature type="domain" description="Tyr recombinase" evidence="6">
    <location>
        <begin position="210"/>
        <end position="394"/>
    </location>
</feature>
<evidence type="ECO:0000256" key="4">
    <source>
        <dbReference type="ARBA" id="ARBA00023172"/>
    </source>
</evidence>
<evidence type="ECO:0000256" key="5">
    <source>
        <dbReference type="PROSITE-ProRule" id="PRU01248"/>
    </source>
</evidence>
<evidence type="ECO:0000259" key="7">
    <source>
        <dbReference type="PROSITE" id="PS51900"/>
    </source>
</evidence>
<keyword evidence="4" id="KW-0233">DNA recombination</keyword>
<keyword evidence="3 5" id="KW-0238">DNA-binding</keyword>
<dbReference type="AlphaFoldDB" id="A0AB35W791"/>
<protein>
    <submittedName>
        <fullName evidence="8">Tyrosine-type recombinase/integrase</fullName>
    </submittedName>
</protein>
<gene>
    <name evidence="8" type="ORF">QAB24_004325</name>
</gene>
<dbReference type="GO" id="GO:0006310">
    <property type="term" value="P:DNA recombination"/>
    <property type="evidence" value="ECO:0007669"/>
    <property type="project" value="UniProtKB-KW"/>
</dbReference>
<dbReference type="InterPro" id="IPR044068">
    <property type="entry name" value="CB"/>
</dbReference>
<organism evidence="8 9">
    <name type="scientific">Klebsiella michiganensis</name>
    <dbReference type="NCBI Taxonomy" id="1134687"/>
    <lineage>
        <taxon>Bacteria</taxon>
        <taxon>Pseudomonadati</taxon>
        <taxon>Pseudomonadota</taxon>
        <taxon>Gammaproteobacteria</taxon>
        <taxon>Enterobacterales</taxon>
        <taxon>Enterobacteriaceae</taxon>
        <taxon>Klebsiella/Raoultella group</taxon>
        <taxon>Klebsiella</taxon>
    </lineage>
</organism>
<dbReference type="EMBL" id="JARTTH020000001">
    <property type="protein sequence ID" value="MEC6049749.1"/>
    <property type="molecule type" value="Genomic_DNA"/>
</dbReference>
<dbReference type="GO" id="GO:0015074">
    <property type="term" value="P:DNA integration"/>
    <property type="evidence" value="ECO:0007669"/>
    <property type="project" value="UniProtKB-KW"/>
</dbReference>